<comment type="caution">
    <text evidence="1">The sequence shown here is derived from an EMBL/GenBank/DDBJ whole genome shotgun (WGS) entry which is preliminary data.</text>
</comment>
<dbReference type="AlphaFoldDB" id="A0ABD0UYM7"/>
<keyword evidence="2" id="KW-1185">Reference proteome</keyword>
<name>A0ABD0UYM7_DENTH</name>
<proteinExistence type="predicted"/>
<evidence type="ECO:0000313" key="2">
    <source>
        <dbReference type="Proteomes" id="UP001552299"/>
    </source>
</evidence>
<protein>
    <submittedName>
        <fullName evidence="1">Uncharacterized protein</fullName>
    </submittedName>
</protein>
<organism evidence="1 2">
    <name type="scientific">Dendrobium thyrsiflorum</name>
    <name type="common">Pinecone-like raceme dendrobium</name>
    <name type="synonym">Orchid</name>
    <dbReference type="NCBI Taxonomy" id="117978"/>
    <lineage>
        <taxon>Eukaryota</taxon>
        <taxon>Viridiplantae</taxon>
        <taxon>Streptophyta</taxon>
        <taxon>Embryophyta</taxon>
        <taxon>Tracheophyta</taxon>
        <taxon>Spermatophyta</taxon>
        <taxon>Magnoliopsida</taxon>
        <taxon>Liliopsida</taxon>
        <taxon>Asparagales</taxon>
        <taxon>Orchidaceae</taxon>
        <taxon>Epidendroideae</taxon>
        <taxon>Malaxideae</taxon>
        <taxon>Dendrobiinae</taxon>
        <taxon>Dendrobium</taxon>
    </lineage>
</organism>
<gene>
    <name evidence="1" type="ORF">M5K25_012896</name>
</gene>
<dbReference type="Proteomes" id="UP001552299">
    <property type="component" value="Unassembled WGS sequence"/>
</dbReference>
<sequence length="102" mass="11646">MHRRSGRLWVRALVPIIQPLEERSDTSSLVFWVQTALRRWDQRSLALFVFSGSKLTEAEASIVLLFRPSQELKPRSRDSILCLISPCRRAASFTASSTLELT</sequence>
<evidence type="ECO:0000313" key="1">
    <source>
        <dbReference type="EMBL" id="KAL0917804.1"/>
    </source>
</evidence>
<dbReference type="EMBL" id="JANQDX010000010">
    <property type="protein sequence ID" value="KAL0917804.1"/>
    <property type="molecule type" value="Genomic_DNA"/>
</dbReference>
<reference evidence="1 2" key="1">
    <citation type="journal article" date="2024" name="Plant Biotechnol. J.">
        <title>Dendrobium thyrsiflorum genome and its molecular insights into genes involved in important horticultural traits.</title>
        <authorList>
            <person name="Chen B."/>
            <person name="Wang J.Y."/>
            <person name="Zheng P.J."/>
            <person name="Li K.L."/>
            <person name="Liang Y.M."/>
            <person name="Chen X.F."/>
            <person name="Zhang C."/>
            <person name="Zhao X."/>
            <person name="He X."/>
            <person name="Zhang G.Q."/>
            <person name="Liu Z.J."/>
            <person name="Xu Q."/>
        </authorList>
    </citation>
    <scope>NUCLEOTIDE SEQUENCE [LARGE SCALE GENOMIC DNA]</scope>
    <source>
        <strain evidence="1">GZMU011</strain>
    </source>
</reference>
<accession>A0ABD0UYM7</accession>